<keyword evidence="3 6" id="KW-0812">Transmembrane</keyword>
<dbReference type="PANTHER" id="PTHR34584:SF1">
    <property type="entry name" value="NA(+)_H(+) ANTIPORTER SUBUNIT E1"/>
    <property type="match status" value="1"/>
</dbReference>
<dbReference type="Pfam" id="PF01899">
    <property type="entry name" value="MNHE"/>
    <property type="match status" value="1"/>
</dbReference>
<evidence type="ECO:0000256" key="4">
    <source>
        <dbReference type="ARBA" id="ARBA00022989"/>
    </source>
</evidence>
<dbReference type="GO" id="GO:0005886">
    <property type="term" value="C:plasma membrane"/>
    <property type="evidence" value="ECO:0007669"/>
    <property type="project" value="UniProtKB-SubCell"/>
</dbReference>
<organism evidence="7">
    <name type="scientific">marine sediment metagenome</name>
    <dbReference type="NCBI Taxonomy" id="412755"/>
    <lineage>
        <taxon>unclassified sequences</taxon>
        <taxon>metagenomes</taxon>
        <taxon>ecological metagenomes</taxon>
    </lineage>
</organism>
<name>X1BK73_9ZZZZ</name>
<comment type="caution">
    <text evidence="7">The sequence shown here is derived from an EMBL/GenBank/DDBJ whole genome shotgun (WGS) entry which is preliminary data.</text>
</comment>
<feature type="non-terminal residue" evidence="7">
    <location>
        <position position="145"/>
    </location>
</feature>
<evidence type="ECO:0008006" key="8">
    <source>
        <dbReference type="Google" id="ProtNLM"/>
    </source>
</evidence>
<keyword evidence="4 6" id="KW-1133">Transmembrane helix</keyword>
<gene>
    <name evidence="7" type="ORF">S01H4_46981</name>
</gene>
<dbReference type="PIRSF" id="PIRSF019239">
    <property type="entry name" value="MrpE"/>
    <property type="match status" value="1"/>
</dbReference>
<proteinExistence type="predicted"/>
<keyword evidence="5 6" id="KW-0472">Membrane</keyword>
<evidence type="ECO:0000313" key="7">
    <source>
        <dbReference type="EMBL" id="GAG95440.1"/>
    </source>
</evidence>
<dbReference type="InterPro" id="IPR002758">
    <property type="entry name" value="Cation_antiport_E"/>
</dbReference>
<sequence length="145" mass="16174">MAKGSLFVAFVCLWLAWIALTGSLNFQELAVGAIVAAFVAMVSYKLLFRGKMREKFDLKRWGYALAYVPAYFWAELKAHASVIYYILHPRMPIKPGIVRVPTKLQSDFGITGLANAITMTPGTLSVEVSEEDSSLYVHWINVKAV</sequence>
<protein>
    <recommendedName>
        <fullName evidence="8">Cation:proton antiporter</fullName>
    </recommendedName>
</protein>
<dbReference type="PANTHER" id="PTHR34584">
    <property type="entry name" value="NA(+)/H(+) ANTIPORTER SUBUNIT E1"/>
    <property type="match status" value="1"/>
</dbReference>
<dbReference type="GO" id="GO:0008324">
    <property type="term" value="F:monoatomic cation transmembrane transporter activity"/>
    <property type="evidence" value="ECO:0007669"/>
    <property type="project" value="InterPro"/>
</dbReference>
<evidence type="ECO:0000256" key="2">
    <source>
        <dbReference type="ARBA" id="ARBA00022475"/>
    </source>
</evidence>
<evidence type="ECO:0000256" key="1">
    <source>
        <dbReference type="ARBA" id="ARBA00004651"/>
    </source>
</evidence>
<reference evidence="7" key="1">
    <citation type="journal article" date="2014" name="Front. Microbiol.">
        <title>High frequency of phylogenetically diverse reductive dehalogenase-homologous genes in deep subseafloor sedimentary metagenomes.</title>
        <authorList>
            <person name="Kawai M."/>
            <person name="Futagami T."/>
            <person name="Toyoda A."/>
            <person name="Takaki Y."/>
            <person name="Nishi S."/>
            <person name="Hori S."/>
            <person name="Arai W."/>
            <person name="Tsubouchi T."/>
            <person name="Morono Y."/>
            <person name="Uchiyama I."/>
            <person name="Ito T."/>
            <person name="Fujiyama A."/>
            <person name="Inagaki F."/>
            <person name="Takami H."/>
        </authorList>
    </citation>
    <scope>NUCLEOTIDE SEQUENCE</scope>
    <source>
        <strain evidence="7">Expedition CK06-06</strain>
    </source>
</reference>
<comment type="subcellular location">
    <subcellularLocation>
        <location evidence="1">Cell membrane</location>
        <topology evidence="1">Multi-pass membrane protein</topology>
    </subcellularLocation>
</comment>
<keyword evidence="2" id="KW-1003">Cell membrane</keyword>
<dbReference type="EMBL" id="BART01026317">
    <property type="protein sequence ID" value="GAG95440.1"/>
    <property type="molecule type" value="Genomic_DNA"/>
</dbReference>
<evidence type="ECO:0000256" key="5">
    <source>
        <dbReference type="ARBA" id="ARBA00023136"/>
    </source>
</evidence>
<feature type="transmembrane region" description="Helical" evidence="6">
    <location>
        <begin position="31"/>
        <end position="48"/>
    </location>
</feature>
<evidence type="ECO:0000256" key="6">
    <source>
        <dbReference type="SAM" id="Phobius"/>
    </source>
</evidence>
<dbReference type="AlphaFoldDB" id="X1BK73"/>
<evidence type="ECO:0000256" key="3">
    <source>
        <dbReference type="ARBA" id="ARBA00022692"/>
    </source>
</evidence>
<accession>X1BK73</accession>